<proteinExistence type="predicted"/>
<organism evidence="1 2">
    <name type="scientific">Vreelandella aquamarina</name>
    <dbReference type="NCBI Taxonomy" id="77097"/>
    <lineage>
        <taxon>Bacteria</taxon>
        <taxon>Pseudomonadati</taxon>
        <taxon>Pseudomonadota</taxon>
        <taxon>Gammaproteobacteria</taxon>
        <taxon>Oceanospirillales</taxon>
        <taxon>Halomonadaceae</taxon>
        <taxon>Vreelandella</taxon>
    </lineage>
</organism>
<sequence length="432" mass="48613">MPRILIRLFLILLISYAAASYAAPYLVIHLFKHRLESYGIEQYQGILYLLEDRLAGLTPDERSEQMPELAAKFSAEQLHMLPIDQVDTDERERHRLMQGKPIAYLDSDGLPEKVRLYIGDGQLLEISADALPLDIDLIYWLTNLLIGAVLMGGVFLWWRPHWQDLERLKATAHRLGQGHLDARTQIPVHSNLGELAFVFDGMADELEGLLARQRDLINAVSHELRTPLSRLEFGLALISETPMTASAEKRIEEMKSHVSELNALVLELLSYTRLQSPRQVLEKTTLPLEEYLDSVLGAFAEVLEERNIRLDIRVEATSLVTLEPRLTARALQNLVSNAMRYCQQQILVTATYTRGMLHISVEDDGIGIPDEEKTNIFTPFYRLDRSRDRATGGFGLGLAISREAITAQDGSLTLEDATLGGAGFHIRLPQPG</sequence>
<keyword evidence="1" id="KW-0418">Kinase</keyword>
<keyword evidence="2" id="KW-1185">Reference proteome</keyword>
<protein>
    <submittedName>
        <fullName evidence="1">Two-component sensor histidine kinase</fullName>
    </submittedName>
</protein>
<name>A0ACC5VZD8_9GAMM</name>
<dbReference type="Proteomes" id="UP001319846">
    <property type="component" value="Unassembled WGS sequence"/>
</dbReference>
<gene>
    <name evidence="1" type="ORF">HW452_15215</name>
</gene>
<reference evidence="1" key="1">
    <citation type="submission" date="2020-06" db="EMBL/GenBank/DDBJ databases">
        <title>Whole Genome Sequence of Halomonas aquamarina MB598.</title>
        <authorList>
            <person name="Pervaiz M."/>
            <person name="Fariq A."/>
            <person name="Yasmin A."/>
            <person name="Welch M."/>
        </authorList>
    </citation>
    <scope>NUCLEOTIDE SEQUENCE</scope>
    <source>
        <strain evidence="1">MB598</strain>
    </source>
</reference>
<accession>A0ACC5VZD8</accession>
<comment type="caution">
    <text evidence="1">The sequence shown here is derived from an EMBL/GenBank/DDBJ whole genome shotgun (WGS) entry which is preliminary data.</text>
</comment>
<dbReference type="EMBL" id="JABYQT010000012">
    <property type="protein sequence ID" value="MBZ5488874.1"/>
    <property type="molecule type" value="Genomic_DNA"/>
</dbReference>
<evidence type="ECO:0000313" key="1">
    <source>
        <dbReference type="EMBL" id="MBZ5488874.1"/>
    </source>
</evidence>
<evidence type="ECO:0000313" key="2">
    <source>
        <dbReference type="Proteomes" id="UP001319846"/>
    </source>
</evidence>
<keyword evidence="1" id="KW-0808">Transferase</keyword>